<feature type="region of interest" description="Disordered" evidence="1">
    <location>
        <begin position="179"/>
        <end position="201"/>
    </location>
</feature>
<keyword evidence="2" id="KW-1133">Transmembrane helix</keyword>
<evidence type="ECO:0000256" key="2">
    <source>
        <dbReference type="SAM" id="Phobius"/>
    </source>
</evidence>
<organism evidence="3 4">
    <name type="scientific">Blastococcus brunescens</name>
    <dbReference type="NCBI Taxonomy" id="1564165"/>
    <lineage>
        <taxon>Bacteria</taxon>
        <taxon>Bacillati</taxon>
        <taxon>Actinomycetota</taxon>
        <taxon>Actinomycetes</taxon>
        <taxon>Geodermatophilales</taxon>
        <taxon>Geodermatophilaceae</taxon>
        <taxon>Blastococcus</taxon>
    </lineage>
</organism>
<evidence type="ECO:0000313" key="3">
    <source>
        <dbReference type="EMBL" id="WRL65327.1"/>
    </source>
</evidence>
<sequence length="201" mass="21438">MATDAARGAPEAVSPAGRSRIDPSARGSDLRQAAGVTSDEDRWSEAQSLLDDLPTESAERRIRRSLRTRVLLVLVVVALLGGPLGFGVAWLADGSGGGSTPADVPQWQEIEGLAVAGAGLVVLFVGVVSQFRANRRMAAWRSPLAVLNKNQRNELLAVVRGREPLHRGRLPLARHLGVQPARPARPDGPRRWTGRAVGQAC</sequence>
<keyword evidence="2" id="KW-0812">Transmembrane</keyword>
<dbReference type="Proteomes" id="UP001324287">
    <property type="component" value="Chromosome"/>
</dbReference>
<feature type="region of interest" description="Disordered" evidence="1">
    <location>
        <begin position="1"/>
        <end position="41"/>
    </location>
</feature>
<protein>
    <submittedName>
        <fullName evidence="3">Uncharacterized protein</fullName>
    </submittedName>
</protein>
<evidence type="ECO:0000313" key="4">
    <source>
        <dbReference type="Proteomes" id="UP001324287"/>
    </source>
</evidence>
<dbReference type="RefSeq" id="WP_324276651.1">
    <property type="nucleotide sequence ID" value="NZ_CP141261.1"/>
</dbReference>
<gene>
    <name evidence="3" type="ORF">U6N30_06655</name>
</gene>
<evidence type="ECO:0000256" key="1">
    <source>
        <dbReference type="SAM" id="MobiDB-lite"/>
    </source>
</evidence>
<keyword evidence="2" id="KW-0472">Membrane</keyword>
<name>A0ABZ1B4L9_9ACTN</name>
<reference evidence="3 4" key="1">
    <citation type="submission" date="2023-12" db="EMBL/GenBank/DDBJ databases">
        <title>Blastococcus brunescens sp. nov., an actonobacterium isolated from sandstone collected in sahara desert.</title>
        <authorList>
            <person name="Gtari M."/>
            <person name="Ghodhbane F."/>
        </authorList>
    </citation>
    <scope>NUCLEOTIDE SEQUENCE [LARGE SCALE GENOMIC DNA]</scope>
    <source>
        <strain evidence="3 4">BMG 8361</strain>
    </source>
</reference>
<feature type="transmembrane region" description="Helical" evidence="2">
    <location>
        <begin position="70"/>
        <end position="92"/>
    </location>
</feature>
<proteinExistence type="predicted"/>
<accession>A0ABZ1B4L9</accession>
<feature type="transmembrane region" description="Helical" evidence="2">
    <location>
        <begin position="112"/>
        <end position="131"/>
    </location>
</feature>
<keyword evidence="4" id="KW-1185">Reference proteome</keyword>
<dbReference type="EMBL" id="CP141261">
    <property type="protein sequence ID" value="WRL65327.1"/>
    <property type="molecule type" value="Genomic_DNA"/>
</dbReference>